<dbReference type="GO" id="GO:0033072">
    <property type="term" value="P:vancomycin biosynthetic process"/>
    <property type="evidence" value="ECO:0007669"/>
    <property type="project" value="UniProtKB-ARBA"/>
</dbReference>
<sequence length="391" mass="42783">MTTVIMVTHGTHGDVLPFVGLGRILRERGHRVEILTHAPFEAVARREGLEFTPIDTERDYERYLADTPMLLGAGMDRWRRFYDAIGLFDQIGVECEVLKARHVPGETVFVGRHTTAISTLFAGEALEVPTAWVAVTPVQYMSERPAVHMYRETMSDRLDAVRAVLGLAPVGDWASWFTSARLHLGLWPEWFDRAGVAAPSRVRLTGAPYGDDAFLDPVPPEVERLLDRGAVIVTGGTGRMIHERFYAAAVAACAAAEVPALVVARHRDLVPDRLPAGVSWFPHLPFHQVMARARAVLHHGGIGTVVRAVAAGVPQVLLAHGFDRCDNGMRLARLGLGSWLPERRWTSEEIVPLLRAALAADGYRERVAGYAQAAQPGLPAAAQAIEDLLSA</sequence>
<dbReference type="PANTHER" id="PTHR48050">
    <property type="entry name" value="STEROL 3-BETA-GLUCOSYLTRANSFERASE"/>
    <property type="match status" value="1"/>
</dbReference>
<dbReference type="CDD" id="cd03784">
    <property type="entry name" value="GT1_Gtf-like"/>
    <property type="match status" value="1"/>
</dbReference>
<keyword evidence="3" id="KW-0808">Transferase</keyword>
<dbReference type="Proteomes" id="UP000284824">
    <property type="component" value="Unassembled WGS sequence"/>
</dbReference>
<evidence type="ECO:0000313" key="3">
    <source>
        <dbReference type="EMBL" id="RVX38940.1"/>
    </source>
</evidence>
<reference evidence="3 4" key="1">
    <citation type="submission" date="2019-01" db="EMBL/GenBank/DDBJ databases">
        <title>Sequencing the genomes of 1000 actinobacteria strains.</title>
        <authorList>
            <person name="Klenk H.-P."/>
        </authorList>
    </citation>
    <scope>NUCLEOTIDE SEQUENCE [LARGE SCALE GENOMIC DNA]</scope>
    <source>
        <strain evidence="3 4">DSM 43925</strain>
    </source>
</reference>
<dbReference type="InterPro" id="IPR050426">
    <property type="entry name" value="Glycosyltransferase_28"/>
</dbReference>
<evidence type="ECO:0000259" key="1">
    <source>
        <dbReference type="Pfam" id="PF03033"/>
    </source>
</evidence>
<proteinExistence type="predicted"/>
<dbReference type="GO" id="GO:0005975">
    <property type="term" value="P:carbohydrate metabolic process"/>
    <property type="evidence" value="ECO:0007669"/>
    <property type="project" value="InterPro"/>
</dbReference>
<dbReference type="GO" id="GO:0008194">
    <property type="term" value="F:UDP-glycosyltransferase activity"/>
    <property type="evidence" value="ECO:0007669"/>
    <property type="project" value="InterPro"/>
</dbReference>
<gene>
    <name evidence="3" type="ORF">EDD27_1270</name>
</gene>
<dbReference type="InterPro" id="IPR004276">
    <property type="entry name" value="GlycoTrans_28_N"/>
</dbReference>
<evidence type="ECO:0000313" key="4">
    <source>
        <dbReference type="Proteomes" id="UP000284824"/>
    </source>
</evidence>
<dbReference type="OrthoDB" id="5488434at2"/>
<comment type="caution">
    <text evidence="3">The sequence shown here is derived from an EMBL/GenBank/DDBJ whole genome shotgun (WGS) entry which is preliminary data.</text>
</comment>
<dbReference type="Pfam" id="PF06722">
    <property type="entry name" value="EryCIII-like_C"/>
    <property type="match status" value="1"/>
</dbReference>
<organism evidence="3 4">
    <name type="scientific">Nonomuraea polychroma</name>
    <dbReference type="NCBI Taxonomy" id="46176"/>
    <lineage>
        <taxon>Bacteria</taxon>
        <taxon>Bacillati</taxon>
        <taxon>Actinomycetota</taxon>
        <taxon>Actinomycetes</taxon>
        <taxon>Streptosporangiales</taxon>
        <taxon>Streptosporangiaceae</taxon>
        <taxon>Nonomuraea</taxon>
    </lineage>
</organism>
<dbReference type="Pfam" id="PF03033">
    <property type="entry name" value="Glyco_transf_28"/>
    <property type="match status" value="1"/>
</dbReference>
<dbReference type="InterPro" id="IPR002213">
    <property type="entry name" value="UDP_glucos_trans"/>
</dbReference>
<dbReference type="InterPro" id="IPR010610">
    <property type="entry name" value="EryCIII-like_C"/>
</dbReference>
<keyword evidence="4" id="KW-1185">Reference proteome</keyword>
<dbReference type="Gene3D" id="3.40.50.2000">
    <property type="entry name" value="Glycogen Phosphorylase B"/>
    <property type="match status" value="2"/>
</dbReference>
<name>A0A438LZI1_9ACTN</name>
<accession>A0A438LZI1</accession>
<dbReference type="SUPFAM" id="SSF53756">
    <property type="entry name" value="UDP-Glycosyltransferase/glycogen phosphorylase"/>
    <property type="match status" value="1"/>
</dbReference>
<evidence type="ECO:0000259" key="2">
    <source>
        <dbReference type="Pfam" id="PF06722"/>
    </source>
</evidence>
<dbReference type="PANTHER" id="PTHR48050:SF13">
    <property type="entry name" value="STEROL 3-BETA-GLUCOSYLTRANSFERASE UGT80A2"/>
    <property type="match status" value="1"/>
</dbReference>
<dbReference type="RefSeq" id="WP_127931508.1">
    <property type="nucleotide sequence ID" value="NZ_SAUN01000001.1"/>
</dbReference>
<dbReference type="EMBL" id="SAUN01000001">
    <property type="protein sequence ID" value="RVX38940.1"/>
    <property type="molecule type" value="Genomic_DNA"/>
</dbReference>
<protein>
    <submittedName>
        <fullName evidence="3">UDP:flavonoid glycosyltransferase YjiC (YdhE family)</fullName>
    </submittedName>
</protein>
<dbReference type="AlphaFoldDB" id="A0A438LZI1"/>
<dbReference type="GO" id="GO:0016758">
    <property type="term" value="F:hexosyltransferase activity"/>
    <property type="evidence" value="ECO:0007669"/>
    <property type="project" value="InterPro"/>
</dbReference>
<feature type="domain" description="Glycosyltransferase family 28 N-terminal" evidence="1">
    <location>
        <begin position="4"/>
        <end position="64"/>
    </location>
</feature>
<feature type="domain" description="Erythromycin biosynthesis protein CIII-like C-terminal" evidence="2">
    <location>
        <begin position="256"/>
        <end position="371"/>
    </location>
</feature>